<name>A0A8S5TBU2_9CAUD</name>
<proteinExistence type="predicted"/>
<dbReference type="EMBL" id="BK032789">
    <property type="protein sequence ID" value="DAF60499.1"/>
    <property type="molecule type" value="Genomic_DNA"/>
</dbReference>
<accession>A0A8S5TBU2</accession>
<protein>
    <submittedName>
        <fullName evidence="1">Uncharacterized protein</fullName>
    </submittedName>
</protein>
<organism evidence="1">
    <name type="scientific">Myoviridae sp. ctLq07</name>
    <dbReference type="NCBI Taxonomy" id="2827681"/>
    <lineage>
        <taxon>Viruses</taxon>
        <taxon>Duplodnaviria</taxon>
        <taxon>Heunggongvirae</taxon>
        <taxon>Uroviricota</taxon>
        <taxon>Caudoviricetes</taxon>
    </lineage>
</organism>
<sequence length="134" mass="15545">MRLSNAEYKEASLCLKRYNYNCLKIMNIRADIMSIGSPVLDGMPKAPYSVSDRTLKAVIELQENEHLQKAIKEYKAVVQAVELVNKDSKYIFEEFYIKSKPKWEIINSGISERTFVRRKGDLIYAVHKELKKLA</sequence>
<evidence type="ECO:0000313" key="1">
    <source>
        <dbReference type="EMBL" id="DAF60499.1"/>
    </source>
</evidence>
<reference evidence="1" key="1">
    <citation type="journal article" date="2021" name="Proc. Natl. Acad. Sci. U.S.A.">
        <title>A Catalog of Tens of Thousands of Viruses from Human Metagenomes Reveals Hidden Associations with Chronic Diseases.</title>
        <authorList>
            <person name="Tisza M.J."/>
            <person name="Buck C.B."/>
        </authorList>
    </citation>
    <scope>NUCLEOTIDE SEQUENCE</scope>
    <source>
        <strain evidence="1">CtLq07</strain>
    </source>
</reference>